<gene>
    <name evidence="7" type="ORF">F4560_001612</name>
</gene>
<dbReference type="EMBL" id="JACHMO010000001">
    <property type="protein sequence ID" value="MBB5801844.1"/>
    <property type="molecule type" value="Genomic_DNA"/>
</dbReference>
<keyword evidence="4" id="KW-0521">NADP</keyword>
<keyword evidence="1" id="KW-0285">Flavoprotein</keyword>
<keyword evidence="3" id="KW-0274">FAD</keyword>
<keyword evidence="8" id="KW-1185">Reference proteome</keyword>
<organism evidence="7 8">
    <name type="scientific">Saccharothrix ecbatanensis</name>
    <dbReference type="NCBI Taxonomy" id="1105145"/>
    <lineage>
        <taxon>Bacteria</taxon>
        <taxon>Bacillati</taxon>
        <taxon>Actinomycetota</taxon>
        <taxon>Actinomycetes</taxon>
        <taxon>Pseudonocardiales</taxon>
        <taxon>Pseudonocardiaceae</taxon>
        <taxon>Saccharothrix</taxon>
    </lineage>
</organism>
<accession>A0A7W9HGJ3</accession>
<evidence type="ECO:0000256" key="1">
    <source>
        <dbReference type="ARBA" id="ARBA00022630"/>
    </source>
</evidence>
<reference evidence="7 8" key="1">
    <citation type="submission" date="2020-08" db="EMBL/GenBank/DDBJ databases">
        <title>Sequencing the genomes of 1000 actinobacteria strains.</title>
        <authorList>
            <person name="Klenk H.-P."/>
        </authorList>
    </citation>
    <scope>NUCLEOTIDE SEQUENCE [LARGE SCALE GENOMIC DNA]</scope>
    <source>
        <strain evidence="7 8">DSM 45486</strain>
    </source>
</reference>
<dbReference type="EC" id="5.2.1.13" evidence="7"/>
<dbReference type="PANTHER" id="PTHR46091:SF3">
    <property type="entry name" value="AMINE OXIDASE DOMAIN-CONTAINING PROTEIN"/>
    <property type="match status" value="1"/>
</dbReference>
<keyword evidence="7" id="KW-0413">Isomerase</keyword>
<dbReference type="Pfam" id="PF01593">
    <property type="entry name" value="Amino_oxidase"/>
    <property type="match status" value="1"/>
</dbReference>
<dbReference type="RefSeq" id="WP_184918180.1">
    <property type="nucleotide sequence ID" value="NZ_JACHMO010000001.1"/>
</dbReference>
<feature type="domain" description="Amine oxidase" evidence="6">
    <location>
        <begin position="22"/>
        <end position="498"/>
    </location>
</feature>
<keyword evidence="2" id="KW-0732">Signal</keyword>
<dbReference type="PANTHER" id="PTHR46091">
    <property type="entry name" value="BLR7054 PROTEIN"/>
    <property type="match status" value="1"/>
</dbReference>
<evidence type="ECO:0000256" key="2">
    <source>
        <dbReference type="ARBA" id="ARBA00022729"/>
    </source>
</evidence>
<keyword evidence="5" id="KW-0520">NAD</keyword>
<proteinExistence type="predicted"/>
<dbReference type="AlphaFoldDB" id="A0A7W9HGJ3"/>
<dbReference type="InterPro" id="IPR052206">
    <property type="entry name" value="Retinol_saturase"/>
</dbReference>
<protein>
    <submittedName>
        <fullName evidence="7">Prolycopene isomerase</fullName>
        <ecNumber evidence="7">5.2.1.13</ecNumber>
    </submittedName>
</protein>
<evidence type="ECO:0000259" key="6">
    <source>
        <dbReference type="Pfam" id="PF01593"/>
    </source>
</evidence>
<comment type="caution">
    <text evidence="7">The sequence shown here is derived from an EMBL/GenBank/DDBJ whole genome shotgun (WGS) entry which is preliminary data.</text>
</comment>
<dbReference type="InterPro" id="IPR036188">
    <property type="entry name" value="FAD/NAD-bd_sf"/>
</dbReference>
<dbReference type="GO" id="GO:0016491">
    <property type="term" value="F:oxidoreductase activity"/>
    <property type="evidence" value="ECO:0007669"/>
    <property type="project" value="InterPro"/>
</dbReference>
<name>A0A7W9HGJ3_9PSEU</name>
<dbReference type="SUPFAM" id="SSF51905">
    <property type="entry name" value="FAD/NAD(P)-binding domain"/>
    <property type="match status" value="1"/>
</dbReference>
<dbReference type="Gene3D" id="3.50.50.60">
    <property type="entry name" value="FAD/NAD(P)-binding domain"/>
    <property type="match status" value="1"/>
</dbReference>
<evidence type="ECO:0000313" key="8">
    <source>
        <dbReference type="Proteomes" id="UP000552097"/>
    </source>
</evidence>
<evidence type="ECO:0000256" key="3">
    <source>
        <dbReference type="ARBA" id="ARBA00022827"/>
    </source>
</evidence>
<dbReference type="GO" id="GO:0016853">
    <property type="term" value="F:isomerase activity"/>
    <property type="evidence" value="ECO:0007669"/>
    <property type="project" value="UniProtKB-KW"/>
</dbReference>
<dbReference type="Proteomes" id="UP000552097">
    <property type="component" value="Unassembled WGS sequence"/>
</dbReference>
<dbReference type="Gene3D" id="3.90.660.50">
    <property type="match status" value="1"/>
</dbReference>
<sequence>MADALPQALSDQYDCVIVGSGLGGLAAAAYLAKFGRRVLVLERGAGIGGYAHPFERDGRYFDPAIHVVPGAAEGGTIDTLLKYLGVRDMCEFVESDSLYRVVIGDTQLDAPFGAASFIDAHVQKFPHEAEGIRGFFALCEKFLEEAHQVPVQLSVKELGVAVERFPTLFANRTRTLDDVVSQFIKDPRCKAFCTAGWPYMGLPPSQLSFELFARFLFTQMHGLYHCKGGFQHLVKAFVTAIERCGGTILTNSPVTRIEVRDGRAIGVEVAKSPHFPAPVLVRAPVVVSNADATHTFEDLVGKEHLPTPYLRRLNSLRPSMSMFVVYAASTVDIAAMGGAHETFIYEDHDMDANFAGFAEGRAPGTVVVVPTLLDPSLGLPGEHLVTSTALAPYDAPKPWDELKPILEDRYLDLIEKLYPGFRAGLTFVSSATPHTMERFTLNRAGAAYGWENTPAQAGSKRLTYTTPIEGLYLAGHWAQAASALRVIVSGNHVAQQILQSEGVSEVGPEW</sequence>
<evidence type="ECO:0000256" key="5">
    <source>
        <dbReference type="ARBA" id="ARBA00023027"/>
    </source>
</evidence>
<evidence type="ECO:0000256" key="4">
    <source>
        <dbReference type="ARBA" id="ARBA00022857"/>
    </source>
</evidence>
<dbReference type="InterPro" id="IPR002937">
    <property type="entry name" value="Amino_oxidase"/>
</dbReference>
<evidence type="ECO:0000313" key="7">
    <source>
        <dbReference type="EMBL" id="MBB5801844.1"/>
    </source>
</evidence>